<dbReference type="AlphaFoldDB" id="A0ABD3KD94"/>
<organism evidence="2 3">
    <name type="scientific">Eucalyptus globulus</name>
    <name type="common">Tasmanian blue gum</name>
    <dbReference type="NCBI Taxonomy" id="34317"/>
    <lineage>
        <taxon>Eukaryota</taxon>
        <taxon>Viridiplantae</taxon>
        <taxon>Streptophyta</taxon>
        <taxon>Embryophyta</taxon>
        <taxon>Tracheophyta</taxon>
        <taxon>Spermatophyta</taxon>
        <taxon>Magnoliopsida</taxon>
        <taxon>eudicotyledons</taxon>
        <taxon>Gunneridae</taxon>
        <taxon>Pentapetalae</taxon>
        <taxon>rosids</taxon>
        <taxon>malvids</taxon>
        <taxon>Myrtales</taxon>
        <taxon>Myrtaceae</taxon>
        <taxon>Myrtoideae</taxon>
        <taxon>Eucalypteae</taxon>
        <taxon>Eucalyptus</taxon>
    </lineage>
</organism>
<dbReference type="Proteomes" id="UP001634007">
    <property type="component" value="Unassembled WGS sequence"/>
</dbReference>
<accession>A0ABD3KD94</accession>
<evidence type="ECO:0000256" key="1">
    <source>
        <dbReference type="SAM" id="MobiDB-lite"/>
    </source>
</evidence>
<proteinExistence type="predicted"/>
<reference evidence="2 3" key="1">
    <citation type="submission" date="2024-11" db="EMBL/GenBank/DDBJ databases">
        <title>Chromosome-level genome assembly of Eucalyptus globulus Labill. provides insights into its genome evolution.</title>
        <authorList>
            <person name="Li X."/>
        </authorList>
    </citation>
    <scope>NUCLEOTIDE SEQUENCE [LARGE SCALE GENOMIC DNA]</scope>
    <source>
        <strain evidence="2">CL2024</strain>
        <tissue evidence="2">Fresh tender leaves</tissue>
    </source>
</reference>
<sequence length="115" mass="13180">MDPSSEQRLRLSVAPRPSSEPFSLRPLFFTTIPLSNRTPFKKQNSAPTKKEKKHQKHKTSAVPKQPEKEWPCKEEPIIQPSPAWHPMKQMEPDSRRTSQSAHAEEQAKIAGQVMQ</sequence>
<feature type="compositionally biased region" description="Basic and acidic residues" evidence="1">
    <location>
        <begin position="88"/>
        <end position="107"/>
    </location>
</feature>
<feature type="compositionally biased region" description="Polar residues" evidence="1">
    <location>
        <begin position="32"/>
        <end position="47"/>
    </location>
</feature>
<comment type="caution">
    <text evidence="2">The sequence shown here is derived from an EMBL/GenBank/DDBJ whole genome shotgun (WGS) entry which is preliminary data.</text>
</comment>
<feature type="region of interest" description="Disordered" evidence="1">
    <location>
        <begin position="1"/>
        <end position="115"/>
    </location>
</feature>
<evidence type="ECO:0000313" key="3">
    <source>
        <dbReference type="Proteomes" id="UP001634007"/>
    </source>
</evidence>
<gene>
    <name evidence="2" type="ORF">ACJRO7_025134</name>
</gene>
<keyword evidence="3" id="KW-1185">Reference proteome</keyword>
<dbReference type="EMBL" id="JBJKBG010000006">
    <property type="protein sequence ID" value="KAL3736133.1"/>
    <property type="molecule type" value="Genomic_DNA"/>
</dbReference>
<feature type="compositionally biased region" description="Basic residues" evidence="1">
    <location>
        <begin position="50"/>
        <end position="59"/>
    </location>
</feature>
<feature type="compositionally biased region" description="Basic and acidic residues" evidence="1">
    <location>
        <begin position="65"/>
        <end position="76"/>
    </location>
</feature>
<name>A0ABD3KD94_EUCGL</name>
<evidence type="ECO:0000313" key="2">
    <source>
        <dbReference type="EMBL" id="KAL3736133.1"/>
    </source>
</evidence>
<protein>
    <submittedName>
        <fullName evidence="2">Uncharacterized protein</fullName>
    </submittedName>
</protein>